<proteinExistence type="predicted"/>
<keyword evidence="1" id="KW-0805">Transcription regulation</keyword>
<evidence type="ECO:0008006" key="8">
    <source>
        <dbReference type="Google" id="ProtNLM"/>
    </source>
</evidence>
<evidence type="ECO:0000256" key="3">
    <source>
        <dbReference type="SAM" id="MobiDB-lite"/>
    </source>
</evidence>
<feature type="domain" description="Polycomb protein SUZ12-like zinc finger" evidence="4">
    <location>
        <begin position="355"/>
        <end position="421"/>
    </location>
</feature>
<keyword evidence="2" id="KW-0804">Transcription</keyword>
<gene>
    <name evidence="6" type="ORF">QVD17_35772</name>
</gene>
<evidence type="ECO:0000259" key="4">
    <source>
        <dbReference type="Pfam" id="PF23320"/>
    </source>
</evidence>
<evidence type="ECO:0000256" key="1">
    <source>
        <dbReference type="ARBA" id="ARBA00023015"/>
    </source>
</evidence>
<dbReference type="PANTHER" id="PTHR22597">
    <property type="entry name" value="POLYCOMB GROUP PROTEIN"/>
    <property type="match status" value="1"/>
</dbReference>
<comment type="caution">
    <text evidence="6">The sequence shown here is derived from an EMBL/GenBank/DDBJ whole genome shotgun (WGS) entry which is preliminary data.</text>
</comment>
<sequence length="514" mass="58128">MAFLVRLAFLSWQSVKGFILSMLNISWVKNFQLWFAGAQSDLGEVQAAQSAEDTAFVFWRRSTRMPVAPSLRHQTYNFSDAFYSSLLSAEELQAAEESFSVYFRPLELYRILQERSSEHPLFLTRSLHYKLQDKHKKRVQLSVSISKPIDDGLQTQPIFPLYILLAKPVHTLSGETHESTCYRFKRACKLTASNGARTVGSPQARFLLCEINKLSTEFKSGSLAILLVSFGNRTDQKDLRRAHMVSPSNESYCLMGKAPIDFIHFTRDNSPKISLGERAEFMSAVDLKSCSMKLSYSEGEQSISFRFPDTPEVLQVPITITAEELWAKDLSPTDLPSYNNIPTDNLPPILRQRTGKVTFKFRYYNNMLRKSEVTEDYTCPFCVLKCASLKGLECHLSASHDLFTYEFWGPVNQRAVNVCAKPIASTFEIVSKVLNPGEKEFSFCHRPMRRRKPIRQNQNQDHVGRLVSDLNMLGVSGPESSSQSVPGSSSEPNHPAKLCQTIAEGDGDKNPENK</sequence>
<feature type="domain" description="DUF7651" evidence="5">
    <location>
        <begin position="128"/>
        <end position="327"/>
    </location>
</feature>
<dbReference type="PANTHER" id="PTHR22597:SF22">
    <property type="entry name" value="POLYCOMB GROUP PROTEIN EMBRYONIC FLOWER 2-RELATED"/>
    <property type="match status" value="1"/>
</dbReference>
<evidence type="ECO:0000313" key="7">
    <source>
        <dbReference type="Proteomes" id="UP001229421"/>
    </source>
</evidence>
<dbReference type="Proteomes" id="UP001229421">
    <property type="component" value="Unassembled WGS sequence"/>
</dbReference>
<keyword evidence="7" id="KW-1185">Reference proteome</keyword>
<dbReference type="InterPro" id="IPR057540">
    <property type="entry name" value="Znf_SUZ12"/>
</dbReference>
<dbReference type="AlphaFoldDB" id="A0AAD8NIF6"/>
<dbReference type="Pfam" id="PF24663">
    <property type="entry name" value="DUF7651"/>
    <property type="match status" value="1"/>
</dbReference>
<feature type="compositionally biased region" description="Low complexity" evidence="3">
    <location>
        <begin position="474"/>
        <end position="492"/>
    </location>
</feature>
<dbReference type="EMBL" id="JAUHHV010000010">
    <property type="protein sequence ID" value="KAK1409246.1"/>
    <property type="molecule type" value="Genomic_DNA"/>
</dbReference>
<reference evidence="6" key="1">
    <citation type="journal article" date="2023" name="bioRxiv">
        <title>Improved chromosome-level genome assembly for marigold (Tagetes erecta).</title>
        <authorList>
            <person name="Jiang F."/>
            <person name="Yuan L."/>
            <person name="Wang S."/>
            <person name="Wang H."/>
            <person name="Xu D."/>
            <person name="Wang A."/>
            <person name="Fan W."/>
        </authorList>
    </citation>
    <scope>NUCLEOTIDE SEQUENCE</scope>
    <source>
        <strain evidence="6">WSJ</strain>
        <tissue evidence="6">Leaf</tissue>
    </source>
</reference>
<dbReference type="InterPro" id="IPR056068">
    <property type="entry name" value="EMF2-like_DUF7651"/>
</dbReference>
<feature type="region of interest" description="Disordered" evidence="3">
    <location>
        <begin position="472"/>
        <end position="514"/>
    </location>
</feature>
<evidence type="ECO:0000256" key="2">
    <source>
        <dbReference type="ARBA" id="ARBA00023163"/>
    </source>
</evidence>
<organism evidence="6 7">
    <name type="scientific">Tagetes erecta</name>
    <name type="common">African marigold</name>
    <dbReference type="NCBI Taxonomy" id="13708"/>
    <lineage>
        <taxon>Eukaryota</taxon>
        <taxon>Viridiplantae</taxon>
        <taxon>Streptophyta</taxon>
        <taxon>Embryophyta</taxon>
        <taxon>Tracheophyta</taxon>
        <taxon>Spermatophyta</taxon>
        <taxon>Magnoliopsida</taxon>
        <taxon>eudicotyledons</taxon>
        <taxon>Gunneridae</taxon>
        <taxon>Pentapetalae</taxon>
        <taxon>asterids</taxon>
        <taxon>campanulids</taxon>
        <taxon>Asterales</taxon>
        <taxon>Asteraceae</taxon>
        <taxon>Asteroideae</taxon>
        <taxon>Heliantheae alliance</taxon>
        <taxon>Tageteae</taxon>
        <taxon>Tagetes</taxon>
    </lineage>
</organism>
<accession>A0AAD8NIF6</accession>
<evidence type="ECO:0000259" key="5">
    <source>
        <dbReference type="Pfam" id="PF24663"/>
    </source>
</evidence>
<protein>
    <recommendedName>
        <fullName evidence="8">Polycomb protein VEFS-Box domain-containing protein</fullName>
    </recommendedName>
</protein>
<name>A0AAD8NIF6_TARER</name>
<dbReference type="Pfam" id="PF23320">
    <property type="entry name" value="Zn_SUZ12"/>
    <property type="match status" value="1"/>
</dbReference>
<dbReference type="GO" id="GO:0005634">
    <property type="term" value="C:nucleus"/>
    <property type="evidence" value="ECO:0007669"/>
    <property type="project" value="UniProtKB-ARBA"/>
</dbReference>
<evidence type="ECO:0000313" key="6">
    <source>
        <dbReference type="EMBL" id="KAK1409246.1"/>
    </source>
</evidence>
<dbReference type="GO" id="GO:0031490">
    <property type="term" value="F:chromatin DNA binding"/>
    <property type="evidence" value="ECO:0007669"/>
    <property type="project" value="TreeGrafter"/>
</dbReference>